<evidence type="ECO:0000259" key="20">
    <source>
        <dbReference type="Pfam" id="PF02887"/>
    </source>
</evidence>
<keyword evidence="10" id="KW-0067">ATP-binding</keyword>
<dbReference type="OMA" id="FERCDES"/>
<dbReference type="InterPro" id="IPR015793">
    <property type="entry name" value="Pyrv_Knase_brl"/>
</dbReference>
<evidence type="ECO:0000256" key="14">
    <source>
        <dbReference type="ARBA" id="ARBA00023317"/>
    </source>
</evidence>
<evidence type="ECO:0000256" key="4">
    <source>
        <dbReference type="ARBA" id="ARBA00008663"/>
    </source>
</evidence>
<organism evidence="21 22">
    <name type="scientific">Romanomermis culicivorax</name>
    <name type="common">Nematode worm</name>
    <dbReference type="NCBI Taxonomy" id="13658"/>
    <lineage>
        <taxon>Eukaryota</taxon>
        <taxon>Metazoa</taxon>
        <taxon>Ecdysozoa</taxon>
        <taxon>Nematoda</taxon>
        <taxon>Enoplea</taxon>
        <taxon>Dorylaimia</taxon>
        <taxon>Mermithida</taxon>
        <taxon>Mermithoidea</taxon>
        <taxon>Mermithidae</taxon>
        <taxon>Romanomermis</taxon>
    </lineage>
</organism>
<evidence type="ECO:0000256" key="5">
    <source>
        <dbReference type="ARBA" id="ARBA00011881"/>
    </source>
</evidence>
<evidence type="ECO:0000256" key="8">
    <source>
        <dbReference type="ARBA" id="ARBA00022741"/>
    </source>
</evidence>
<evidence type="ECO:0000256" key="17">
    <source>
        <dbReference type="RuleBase" id="RU000504"/>
    </source>
</evidence>
<dbReference type="InterPro" id="IPR036918">
    <property type="entry name" value="Pyrv_Knase_C_sf"/>
</dbReference>
<dbReference type="FunFam" id="3.20.20.60:FF:000025">
    <property type="entry name" value="Pyruvate kinase"/>
    <property type="match status" value="1"/>
</dbReference>
<dbReference type="InterPro" id="IPR015813">
    <property type="entry name" value="Pyrv/PenolPyrv_kinase-like_dom"/>
</dbReference>
<keyword evidence="14" id="KW-0670">Pyruvate</keyword>
<keyword evidence="6 17" id="KW-0808">Transferase</keyword>
<proteinExistence type="inferred from homology"/>
<dbReference type="Pfam" id="PF00224">
    <property type="entry name" value="PK"/>
    <property type="match status" value="1"/>
</dbReference>
<dbReference type="InterPro" id="IPR015795">
    <property type="entry name" value="Pyrv_Knase_C"/>
</dbReference>
<dbReference type="InterPro" id="IPR018209">
    <property type="entry name" value="Pyrv_Knase_AS"/>
</dbReference>
<comment type="cofactor">
    <cofactor evidence="2">
        <name>K(+)</name>
        <dbReference type="ChEBI" id="CHEBI:29103"/>
    </cofactor>
</comment>
<evidence type="ECO:0000256" key="7">
    <source>
        <dbReference type="ARBA" id="ARBA00022723"/>
    </source>
</evidence>
<dbReference type="GO" id="GO:0000287">
    <property type="term" value="F:magnesium ion binding"/>
    <property type="evidence" value="ECO:0007669"/>
    <property type="project" value="InterPro"/>
</dbReference>
<keyword evidence="21" id="KW-1185">Reference proteome</keyword>
<evidence type="ECO:0000256" key="6">
    <source>
        <dbReference type="ARBA" id="ARBA00022679"/>
    </source>
</evidence>
<evidence type="ECO:0000259" key="19">
    <source>
        <dbReference type="Pfam" id="PF00224"/>
    </source>
</evidence>
<feature type="domain" description="Pyruvate kinase barrel" evidence="19">
    <location>
        <begin position="71"/>
        <end position="400"/>
    </location>
</feature>
<protein>
    <recommendedName>
        <fullName evidence="17">Pyruvate kinase</fullName>
        <ecNumber evidence="17">2.7.1.40</ecNumber>
    </recommendedName>
</protein>
<dbReference type="NCBIfam" id="TIGR01064">
    <property type="entry name" value="pyruv_kin"/>
    <property type="match status" value="1"/>
</dbReference>
<dbReference type="InterPro" id="IPR040442">
    <property type="entry name" value="Pyrv_kinase-like_dom_sf"/>
</dbReference>
<dbReference type="PRINTS" id="PR01050">
    <property type="entry name" value="PYRUVTKNASE"/>
</dbReference>
<dbReference type="AlphaFoldDB" id="A0A915JQT9"/>
<comment type="function">
    <text evidence="16">Pyruvate kinase that catalyzes the conversion of phosphoenolpyruvate to pyruvate with the synthesis of ATP, and which plays a key role in glycolysis.</text>
</comment>
<dbReference type="Gene3D" id="3.40.1380.20">
    <property type="entry name" value="Pyruvate kinase, C-terminal domain"/>
    <property type="match status" value="1"/>
</dbReference>
<keyword evidence="8" id="KW-0547">Nucleotide-binding</keyword>
<comment type="subunit">
    <text evidence="5">Homotetramer.</text>
</comment>
<evidence type="ECO:0000256" key="11">
    <source>
        <dbReference type="ARBA" id="ARBA00022842"/>
    </source>
</evidence>
<evidence type="ECO:0000256" key="18">
    <source>
        <dbReference type="SAM" id="MobiDB-lite"/>
    </source>
</evidence>
<comment type="cofactor">
    <cofactor evidence="1">
        <name>Mg(2+)</name>
        <dbReference type="ChEBI" id="CHEBI:18420"/>
    </cofactor>
</comment>
<dbReference type="GO" id="GO:0004743">
    <property type="term" value="F:pyruvate kinase activity"/>
    <property type="evidence" value="ECO:0007669"/>
    <property type="project" value="UniProtKB-EC"/>
</dbReference>
<evidence type="ECO:0000256" key="10">
    <source>
        <dbReference type="ARBA" id="ARBA00022840"/>
    </source>
</evidence>
<evidence type="ECO:0000256" key="13">
    <source>
        <dbReference type="ARBA" id="ARBA00023152"/>
    </source>
</evidence>
<dbReference type="NCBIfam" id="NF004978">
    <property type="entry name" value="PRK06354.1"/>
    <property type="match status" value="1"/>
</dbReference>
<keyword evidence="12" id="KW-0630">Potassium</keyword>
<dbReference type="Pfam" id="PF02887">
    <property type="entry name" value="PK_C"/>
    <property type="match status" value="1"/>
</dbReference>
<keyword evidence="9 17" id="KW-0418">Kinase</keyword>
<dbReference type="FunFam" id="2.40.33.10:FF:000001">
    <property type="entry name" value="Pyruvate kinase"/>
    <property type="match status" value="1"/>
</dbReference>
<dbReference type="SUPFAM" id="SSF50800">
    <property type="entry name" value="PK beta-barrel domain-like"/>
    <property type="match status" value="1"/>
</dbReference>
<dbReference type="SUPFAM" id="SSF51621">
    <property type="entry name" value="Phosphoenolpyruvate/pyruvate domain"/>
    <property type="match status" value="1"/>
</dbReference>
<dbReference type="InterPro" id="IPR001697">
    <property type="entry name" value="Pyr_Knase"/>
</dbReference>
<evidence type="ECO:0000313" key="22">
    <source>
        <dbReference type="WBParaSite" id="nRc.2.0.1.t28477-RA"/>
    </source>
</evidence>
<dbReference type="GO" id="GO:0030955">
    <property type="term" value="F:potassium ion binding"/>
    <property type="evidence" value="ECO:0007669"/>
    <property type="project" value="InterPro"/>
</dbReference>
<accession>A0A915JQT9</accession>
<dbReference type="Gene3D" id="3.20.20.60">
    <property type="entry name" value="Phosphoenolpyruvate-binding domains"/>
    <property type="match status" value="1"/>
</dbReference>
<dbReference type="EC" id="2.7.1.40" evidence="17"/>
<evidence type="ECO:0000256" key="16">
    <source>
        <dbReference type="ARBA" id="ARBA00058419"/>
    </source>
</evidence>
<evidence type="ECO:0000256" key="9">
    <source>
        <dbReference type="ARBA" id="ARBA00022777"/>
    </source>
</evidence>
<dbReference type="CDD" id="cd00288">
    <property type="entry name" value="Pyruvate_Kinase"/>
    <property type="match status" value="1"/>
</dbReference>
<evidence type="ECO:0000256" key="1">
    <source>
        <dbReference type="ARBA" id="ARBA00001946"/>
    </source>
</evidence>
<evidence type="ECO:0000256" key="2">
    <source>
        <dbReference type="ARBA" id="ARBA00001958"/>
    </source>
</evidence>
<dbReference type="SUPFAM" id="SSF52935">
    <property type="entry name" value="PK C-terminal domain-like"/>
    <property type="match status" value="1"/>
</dbReference>
<evidence type="ECO:0000256" key="12">
    <source>
        <dbReference type="ARBA" id="ARBA00022958"/>
    </source>
</evidence>
<dbReference type="FunFam" id="3.40.1380.20:FF:000001">
    <property type="entry name" value="Pyruvate kinase"/>
    <property type="match status" value="1"/>
</dbReference>
<name>A0A915JQT9_ROMCU</name>
<comment type="pathway">
    <text evidence="3 17">Carbohydrate degradation; glycolysis; pyruvate from D-glyceraldehyde 3-phosphate: step 5/5.</text>
</comment>
<dbReference type="GO" id="GO:0005524">
    <property type="term" value="F:ATP binding"/>
    <property type="evidence" value="ECO:0007669"/>
    <property type="project" value="UniProtKB-KW"/>
</dbReference>
<sequence>MSPSSDHLPPLPMLKGGGQQQQRRLQRKFTIEQEHAGAYFFQEQKLKSQPDATQLEHLCNLRIDEPLHFVRKTGLICTLGPASRSVEMVEQLILNGMNIARLNFSHGSHEYHGETIANIRAAVSSFTSPPRVVAIALDTKGPEIRTGVWAAGVNAEHELKKGEKISLTTDDNFKTSCTSVHIYVDYKNITKVVKTGSKIYIDDGLISLEVLSIENDRLVCEVENGGLLGSKKGVNLPGTSVDLPAVSSKDIEDLKFGVEQQVDIIFASFIRNADGVRTIRQVLGEQGKHIKIISKIENHEGIENIDEIIKESDGIMVARGDLGIEIPAEKVFLAQKMMIAKCNQAGKPVICATQMLESMIKKPRPTRAEGSDVANAVLDGADCVMLSGETAKGDYPLETVQMMHNICREAESAIYHVKYFEEIQRLTMKPMSAAQTIAVAATSAAVSCHASAIVLTTTTGKTAGLISKFRPPCPILCVTRDPQVARQLHLFRGVFPILYPFPFEDEEENCADRDADWSTDVDNRIQYTVDLAKSRGFVRSADTLIVVTGWRKGAGSTNTLRIMIAD</sequence>
<keyword evidence="11 17" id="KW-0460">Magnesium</keyword>
<dbReference type="PROSITE" id="PS00110">
    <property type="entry name" value="PYRUVATE_KINASE"/>
    <property type="match status" value="1"/>
</dbReference>
<dbReference type="NCBIfam" id="NF004491">
    <property type="entry name" value="PRK05826.1"/>
    <property type="match status" value="1"/>
</dbReference>
<feature type="region of interest" description="Disordered" evidence="18">
    <location>
        <begin position="1"/>
        <end position="20"/>
    </location>
</feature>
<evidence type="ECO:0000256" key="3">
    <source>
        <dbReference type="ARBA" id="ARBA00004997"/>
    </source>
</evidence>
<evidence type="ECO:0000313" key="21">
    <source>
        <dbReference type="Proteomes" id="UP000887565"/>
    </source>
</evidence>
<comment type="similarity">
    <text evidence="4 17">Belongs to the pyruvate kinase family.</text>
</comment>
<keyword evidence="7" id="KW-0479">Metal-binding</keyword>
<dbReference type="InterPro" id="IPR011037">
    <property type="entry name" value="Pyrv_Knase-like_insert_dom_sf"/>
</dbReference>
<dbReference type="WBParaSite" id="nRc.2.0.1.t28477-RA">
    <property type="protein sequence ID" value="nRc.2.0.1.t28477-RA"/>
    <property type="gene ID" value="nRc.2.0.1.g28477"/>
</dbReference>
<comment type="catalytic activity">
    <reaction evidence="15">
        <text>pyruvate + ATP = phosphoenolpyruvate + ADP + H(+)</text>
        <dbReference type="Rhea" id="RHEA:18157"/>
        <dbReference type="ChEBI" id="CHEBI:15361"/>
        <dbReference type="ChEBI" id="CHEBI:15378"/>
        <dbReference type="ChEBI" id="CHEBI:30616"/>
        <dbReference type="ChEBI" id="CHEBI:58702"/>
        <dbReference type="ChEBI" id="CHEBI:456216"/>
        <dbReference type="EC" id="2.7.1.40"/>
    </reaction>
    <physiologicalReaction direction="right-to-left" evidence="15">
        <dbReference type="Rhea" id="RHEA:18159"/>
    </physiologicalReaction>
</comment>
<dbReference type="GO" id="GO:0016301">
    <property type="term" value="F:kinase activity"/>
    <property type="evidence" value="ECO:0007669"/>
    <property type="project" value="UniProtKB-KW"/>
</dbReference>
<reference evidence="22" key="1">
    <citation type="submission" date="2022-11" db="UniProtKB">
        <authorList>
            <consortium name="WormBaseParasite"/>
        </authorList>
    </citation>
    <scope>IDENTIFICATION</scope>
</reference>
<dbReference type="Gene3D" id="2.40.33.10">
    <property type="entry name" value="PK beta-barrel domain-like"/>
    <property type="match status" value="1"/>
</dbReference>
<dbReference type="PANTHER" id="PTHR11817">
    <property type="entry name" value="PYRUVATE KINASE"/>
    <property type="match status" value="1"/>
</dbReference>
<dbReference type="Proteomes" id="UP000887565">
    <property type="component" value="Unplaced"/>
</dbReference>
<dbReference type="InterPro" id="IPR015806">
    <property type="entry name" value="Pyrv_Knase_insert_dom_sf"/>
</dbReference>
<keyword evidence="13 17" id="KW-0324">Glycolysis</keyword>
<evidence type="ECO:0000256" key="15">
    <source>
        <dbReference type="ARBA" id="ARBA00048967"/>
    </source>
</evidence>
<feature type="domain" description="Pyruvate kinase C-terminal" evidence="20">
    <location>
        <begin position="436"/>
        <end position="563"/>
    </location>
</feature>